<proteinExistence type="predicted"/>
<sequence length="133" mass="14306">VPGASGQPAVPLFDGKARATYIDFWASWCGPCRQSFPWMNRMQTKFGPQGLRVVAVNLDSQPADAQRFLAQWPAQFTLAFDPSAEAARRFGIKAMPSSVLLGADGKVITTHAGFRDEDIAPLEARIAAALGVS</sequence>
<protein>
    <submittedName>
        <fullName evidence="2">TlpA disulfide reductase family protein</fullName>
    </submittedName>
</protein>
<evidence type="ECO:0000313" key="3">
    <source>
        <dbReference type="Proteomes" id="UP001371218"/>
    </source>
</evidence>
<organism evidence="2 3">
    <name type="scientific">Ideonella lacteola</name>
    <dbReference type="NCBI Taxonomy" id="2984193"/>
    <lineage>
        <taxon>Bacteria</taxon>
        <taxon>Pseudomonadati</taxon>
        <taxon>Pseudomonadota</taxon>
        <taxon>Betaproteobacteria</taxon>
        <taxon>Burkholderiales</taxon>
        <taxon>Sphaerotilaceae</taxon>
        <taxon>Ideonella</taxon>
    </lineage>
</organism>
<dbReference type="CDD" id="cd02966">
    <property type="entry name" value="TlpA_like_family"/>
    <property type="match status" value="1"/>
</dbReference>
<feature type="domain" description="Thioredoxin" evidence="1">
    <location>
        <begin position="1"/>
        <end position="131"/>
    </location>
</feature>
<dbReference type="InterPro" id="IPR036249">
    <property type="entry name" value="Thioredoxin-like_sf"/>
</dbReference>
<evidence type="ECO:0000313" key="2">
    <source>
        <dbReference type="EMBL" id="MEK8032730.1"/>
    </source>
</evidence>
<evidence type="ECO:0000259" key="1">
    <source>
        <dbReference type="PROSITE" id="PS51352"/>
    </source>
</evidence>
<gene>
    <name evidence="2" type="ORF">AACH06_18065</name>
</gene>
<comment type="caution">
    <text evidence="2">The sequence shown here is derived from an EMBL/GenBank/DDBJ whole genome shotgun (WGS) entry which is preliminary data.</text>
</comment>
<dbReference type="Gene3D" id="3.40.30.10">
    <property type="entry name" value="Glutaredoxin"/>
    <property type="match status" value="1"/>
</dbReference>
<dbReference type="InterPro" id="IPR050553">
    <property type="entry name" value="Thioredoxin_ResA/DsbE_sf"/>
</dbReference>
<keyword evidence="3" id="KW-1185">Reference proteome</keyword>
<dbReference type="PANTHER" id="PTHR42852:SF18">
    <property type="entry name" value="CHROMOSOME UNDETERMINED SCAFFOLD_47, WHOLE GENOME SHOTGUN SEQUENCE"/>
    <property type="match status" value="1"/>
</dbReference>
<accession>A0ABU9BV18</accession>
<dbReference type="SUPFAM" id="SSF52833">
    <property type="entry name" value="Thioredoxin-like"/>
    <property type="match status" value="1"/>
</dbReference>
<dbReference type="InterPro" id="IPR013766">
    <property type="entry name" value="Thioredoxin_domain"/>
</dbReference>
<dbReference type="RefSeq" id="WP_341427153.1">
    <property type="nucleotide sequence ID" value="NZ_JBBUTG010000012.1"/>
</dbReference>
<dbReference type="Proteomes" id="UP001371218">
    <property type="component" value="Unassembled WGS sequence"/>
</dbReference>
<dbReference type="PANTHER" id="PTHR42852">
    <property type="entry name" value="THIOL:DISULFIDE INTERCHANGE PROTEIN DSBE"/>
    <property type="match status" value="1"/>
</dbReference>
<dbReference type="InterPro" id="IPR013740">
    <property type="entry name" value="Redoxin"/>
</dbReference>
<dbReference type="Pfam" id="PF08534">
    <property type="entry name" value="Redoxin"/>
    <property type="match status" value="1"/>
</dbReference>
<reference evidence="2 3" key="1">
    <citation type="submission" date="2024-04" db="EMBL/GenBank/DDBJ databases">
        <title>Novel species of the genus Ideonella isolated from streams.</title>
        <authorList>
            <person name="Lu H."/>
        </authorList>
    </citation>
    <scope>NUCLEOTIDE SEQUENCE [LARGE SCALE GENOMIC DNA]</scope>
    <source>
        <strain evidence="2 3">DXS29W</strain>
    </source>
</reference>
<feature type="non-terminal residue" evidence="2">
    <location>
        <position position="1"/>
    </location>
</feature>
<dbReference type="EMBL" id="JBBUTG010000012">
    <property type="protein sequence ID" value="MEK8032730.1"/>
    <property type="molecule type" value="Genomic_DNA"/>
</dbReference>
<dbReference type="PROSITE" id="PS51352">
    <property type="entry name" value="THIOREDOXIN_2"/>
    <property type="match status" value="1"/>
</dbReference>
<name>A0ABU9BV18_9BURK</name>